<keyword evidence="3" id="KW-1185">Reference proteome</keyword>
<feature type="region of interest" description="Disordered" evidence="1">
    <location>
        <begin position="15"/>
        <end position="49"/>
    </location>
</feature>
<protein>
    <submittedName>
        <fullName evidence="2">Uncharacterized protein</fullName>
    </submittedName>
</protein>
<organism evidence="2 3">
    <name type="scientific">Aldrovandia affinis</name>
    <dbReference type="NCBI Taxonomy" id="143900"/>
    <lineage>
        <taxon>Eukaryota</taxon>
        <taxon>Metazoa</taxon>
        <taxon>Chordata</taxon>
        <taxon>Craniata</taxon>
        <taxon>Vertebrata</taxon>
        <taxon>Euteleostomi</taxon>
        <taxon>Actinopterygii</taxon>
        <taxon>Neopterygii</taxon>
        <taxon>Teleostei</taxon>
        <taxon>Notacanthiformes</taxon>
        <taxon>Halosauridae</taxon>
        <taxon>Aldrovandia</taxon>
    </lineage>
</organism>
<feature type="compositionally biased region" description="Basic and acidic residues" evidence="1">
    <location>
        <begin position="37"/>
        <end position="49"/>
    </location>
</feature>
<evidence type="ECO:0000313" key="2">
    <source>
        <dbReference type="EMBL" id="KAJ8411597.1"/>
    </source>
</evidence>
<sequence>MALNTVALNNSDFRGLAPLTATSPRGRRSHGKSRGLAPDHAHNDGETKADSVLPLIYLSGDGGTALKELSVGRRLATLLPCVTCPQRLSHCPEESTMTRPTVPPAARETTASSGVRPGRDGPLDPKWGISHLS</sequence>
<proteinExistence type="predicted"/>
<accession>A0AAD7WWA0</accession>
<evidence type="ECO:0000256" key="1">
    <source>
        <dbReference type="SAM" id="MobiDB-lite"/>
    </source>
</evidence>
<evidence type="ECO:0000313" key="3">
    <source>
        <dbReference type="Proteomes" id="UP001221898"/>
    </source>
</evidence>
<feature type="region of interest" description="Disordered" evidence="1">
    <location>
        <begin position="91"/>
        <end position="133"/>
    </location>
</feature>
<dbReference type="Proteomes" id="UP001221898">
    <property type="component" value="Unassembled WGS sequence"/>
</dbReference>
<dbReference type="AlphaFoldDB" id="A0AAD7WWA0"/>
<name>A0AAD7WWA0_9TELE</name>
<comment type="caution">
    <text evidence="2">The sequence shown here is derived from an EMBL/GenBank/DDBJ whole genome shotgun (WGS) entry which is preliminary data.</text>
</comment>
<reference evidence="2" key="1">
    <citation type="journal article" date="2023" name="Science">
        <title>Genome structures resolve the early diversification of teleost fishes.</title>
        <authorList>
            <person name="Parey E."/>
            <person name="Louis A."/>
            <person name="Montfort J."/>
            <person name="Bouchez O."/>
            <person name="Roques C."/>
            <person name="Iampietro C."/>
            <person name="Lluch J."/>
            <person name="Castinel A."/>
            <person name="Donnadieu C."/>
            <person name="Desvignes T."/>
            <person name="Floi Bucao C."/>
            <person name="Jouanno E."/>
            <person name="Wen M."/>
            <person name="Mejri S."/>
            <person name="Dirks R."/>
            <person name="Jansen H."/>
            <person name="Henkel C."/>
            <person name="Chen W.J."/>
            <person name="Zahm M."/>
            <person name="Cabau C."/>
            <person name="Klopp C."/>
            <person name="Thompson A.W."/>
            <person name="Robinson-Rechavi M."/>
            <person name="Braasch I."/>
            <person name="Lecointre G."/>
            <person name="Bobe J."/>
            <person name="Postlethwait J.H."/>
            <person name="Berthelot C."/>
            <person name="Roest Crollius H."/>
            <person name="Guiguen Y."/>
        </authorList>
    </citation>
    <scope>NUCLEOTIDE SEQUENCE</scope>
    <source>
        <strain evidence="2">NC1722</strain>
    </source>
</reference>
<dbReference type="EMBL" id="JAINUG010000022">
    <property type="protein sequence ID" value="KAJ8411597.1"/>
    <property type="molecule type" value="Genomic_DNA"/>
</dbReference>
<gene>
    <name evidence="2" type="ORF">AAFF_G00164050</name>
</gene>